<comment type="caution">
    <text evidence="6">The sequence shown here is derived from an EMBL/GenBank/DDBJ whole genome shotgun (WGS) entry which is preliminary data.</text>
</comment>
<feature type="domain" description="Fumarase C C-terminal" evidence="5">
    <location>
        <begin position="410"/>
        <end position="462"/>
    </location>
</feature>
<sequence length="466" mass="50231">MSVRIEHDTMGPVEVPADKYWGAQTQRSINNFKIGGEKNRMPIEIIRAFAILKKAAAFTNAELGVLEKNKAVVIGEVCDEILDGRLDDQFPLVVWQTGSGTQSNMNTNEVIAYRAHVLLGGSLEDSKKKIHPNDDVNKSQSSNDTYPTAMHIAAYKMVMETTLPGIEKLRNTLQAKAESFRKVVKIGRTHFMDATPLTLGQEFSGYVAQLDHGLKAIKNTLSHLSELALGGTAVGTGLNTPQGYAELVAEKIADIAEQPFITAPNKFEALAAHDAMVETHGALKQVAVSLMKIANDIRMLSSGPRSGIGEILIPENEPGSSIMPGKVNPTQVEALTMVAAQVMGNDVAISIGGATGHFELNVFKPLIAANFLQSARLIGDACVSFNDNCAVGIKPNDAMIKRHLENSLMLVTALNPHIGYENAAAIAKKAHKEGTSLREAAISLGLLTSEQFDEWVKPEDMIGSLK</sequence>
<evidence type="ECO:0000259" key="5">
    <source>
        <dbReference type="Pfam" id="PF10415"/>
    </source>
</evidence>
<dbReference type="EC" id="4.2.1.2" evidence="3"/>
<dbReference type="GO" id="GO:0006108">
    <property type="term" value="P:malate metabolic process"/>
    <property type="evidence" value="ECO:0007669"/>
    <property type="project" value="TreeGrafter"/>
</dbReference>
<dbReference type="Gene3D" id="1.10.40.30">
    <property type="entry name" value="Fumarase/aspartase (C-terminal domain)"/>
    <property type="match status" value="1"/>
</dbReference>
<name>A0A841MHD0_9BACT</name>
<keyword evidence="7" id="KW-1185">Reference proteome</keyword>
<dbReference type="UniPathway" id="UPA00223">
    <property type="reaction ID" value="UER01007"/>
</dbReference>
<dbReference type="FunFam" id="1.10.40.30:FF:000002">
    <property type="entry name" value="Fumarate hydratase class II"/>
    <property type="match status" value="1"/>
</dbReference>
<evidence type="ECO:0000256" key="2">
    <source>
        <dbReference type="ARBA" id="ARBA00023239"/>
    </source>
</evidence>
<dbReference type="InterPro" id="IPR024083">
    <property type="entry name" value="Fumarase/histidase_N"/>
</dbReference>
<dbReference type="NCBIfam" id="NF008909">
    <property type="entry name" value="PRK12273.1"/>
    <property type="match status" value="1"/>
</dbReference>
<comment type="pathway">
    <text evidence="3">Carbohydrate metabolism; tricarboxylic acid cycle; (S)-malate from fumarate: step 1/1.</text>
</comment>
<dbReference type="GO" id="GO:0006099">
    <property type="term" value="P:tricarboxylic acid cycle"/>
    <property type="evidence" value="ECO:0007669"/>
    <property type="project" value="UniProtKB-UniRule"/>
</dbReference>
<feature type="binding site" evidence="3">
    <location>
        <position position="189"/>
    </location>
    <ligand>
        <name>substrate</name>
    </ligand>
</feature>
<dbReference type="GO" id="GO:0004333">
    <property type="term" value="F:fumarate hydratase activity"/>
    <property type="evidence" value="ECO:0007669"/>
    <property type="project" value="UniProtKB-UniRule"/>
</dbReference>
<dbReference type="PANTHER" id="PTHR11444">
    <property type="entry name" value="ASPARTATEAMMONIA/ARGININOSUCCINATE/ADENYLOSUCCINATE LYASE"/>
    <property type="match status" value="1"/>
</dbReference>
<dbReference type="GO" id="GO:0005737">
    <property type="term" value="C:cytoplasm"/>
    <property type="evidence" value="ECO:0007669"/>
    <property type="project" value="UniProtKB-SubCell"/>
</dbReference>
<gene>
    <name evidence="3" type="primary">fumC</name>
    <name evidence="6" type="ORF">FHS59_002408</name>
</gene>
<dbReference type="EMBL" id="JACIJO010000002">
    <property type="protein sequence ID" value="MBB6326780.1"/>
    <property type="molecule type" value="Genomic_DNA"/>
</dbReference>
<organism evidence="6 7">
    <name type="scientific">Algoriphagus iocasae</name>
    <dbReference type="NCBI Taxonomy" id="1836499"/>
    <lineage>
        <taxon>Bacteria</taxon>
        <taxon>Pseudomonadati</taxon>
        <taxon>Bacteroidota</taxon>
        <taxon>Cytophagia</taxon>
        <taxon>Cytophagales</taxon>
        <taxon>Cyclobacteriaceae</taxon>
        <taxon>Algoriphagus</taxon>
    </lineage>
</organism>
<feature type="binding site" description="in site B" evidence="3">
    <location>
        <begin position="131"/>
        <end position="134"/>
    </location>
    <ligand>
        <name>substrate</name>
    </ligand>
</feature>
<feature type="binding site" evidence="3">
    <location>
        <begin position="326"/>
        <end position="328"/>
    </location>
    <ligand>
        <name>substrate</name>
    </ligand>
</feature>
<dbReference type="AlphaFoldDB" id="A0A841MHD0"/>
<accession>A0A841MHD0</accession>
<comment type="miscellaneous">
    <text evidence="3">There are 2 substrate-binding sites: the catalytic A site, and the non-catalytic B site that may play a role in the transfer of substrate or product between the active site and the solvent. Alternatively, the B site may bind allosteric effectors.</text>
</comment>
<dbReference type="InterPro" id="IPR000362">
    <property type="entry name" value="Fumarate_lyase_fam"/>
</dbReference>
<dbReference type="GO" id="GO:0006106">
    <property type="term" value="P:fumarate metabolic process"/>
    <property type="evidence" value="ECO:0007669"/>
    <property type="project" value="InterPro"/>
</dbReference>
<evidence type="ECO:0000259" key="4">
    <source>
        <dbReference type="Pfam" id="PF00206"/>
    </source>
</evidence>
<dbReference type="Gene3D" id="1.10.275.10">
    <property type="entry name" value="Fumarase/aspartase (N-terminal domain)"/>
    <property type="match status" value="1"/>
</dbReference>
<dbReference type="CDD" id="cd01362">
    <property type="entry name" value="Fumarase_classII"/>
    <property type="match status" value="1"/>
</dbReference>
<proteinExistence type="inferred from homology"/>
<dbReference type="HAMAP" id="MF_00743">
    <property type="entry name" value="FumaraseC"/>
    <property type="match status" value="1"/>
</dbReference>
<dbReference type="NCBIfam" id="TIGR00979">
    <property type="entry name" value="fumC_II"/>
    <property type="match status" value="1"/>
</dbReference>
<dbReference type="PRINTS" id="PR00149">
    <property type="entry name" value="FUMRATELYASE"/>
</dbReference>
<feature type="domain" description="Fumarate lyase N-terminal" evidence="4">
    <location>
        <begin position="11"/>
        <end position="344"/>
    </location>
</feature>
<dbReference type="FunFam" id="1.20.200.10:FF:000001">
    <property type="entry name" value="Fumarate hydratase, mitochondrial"/>
    <property type="match status" value="1"/>
</dbReference>
<dbReference type="PANTHER" id="PTHR11444:SF1">
    <property type="entry name" value="FUMARATE HYDRATASE, MITOCHONDRIAL"/>
    <property type="match status" value="1"/>
</dbReference>
<evidence type="ECO:0000313" key="7">
    <source>
        <dbReference type="Proteomes" id="UP000588604"/>
    </source>
</evidence>
<dbReference type="InterPro" id="IPR008948">
    <property type="entry name" value="L-Aspartase-like"/>
</dbReference>
<feature type="active site" description="Proton donor/acceptor" evidence="3">
    <location>
        <position position="190"/>
    </location>
</feature>
<keyword evidence="3" id="KW-0816">Tricarboxylic acid cycle</keyword>
<dbReference type="InterPro" id="IPR018951">
    <property type="entry name" value="Fumarase_C_C"/>
</dbReference>
<dbReference type="Gene3D" id="1.20.200.10">
    <property type="entry name" value="Fumarase/aspartase (Central domain)"/>
    <property type="match status" value="1"/>
</dbReference>
<dbReference type="FunFam" id="1.10.275.10:FF:000001">
    <property type="entry name" value="Fumarate hydratase, mitochondrial"/>
    <property type="match status" value="1"/>
</dbReference>
<dbReference type="PROSITE" id="PS00163">
    <property type="entry name" value="FUMARATE_LYASES"/>
    <property type="match status" value="1"/>
</dbReference>
<dbReference type="RefSeq" id="WP_184495359.1">
    <property type="nucleotide sequence ID" value="NZ_JACIJO010000002.1"/>
</dbReference>
<keyword evidence="2 3" id="KW-0456">Lyase</keyword>
<dbReference type="InterPro" id="IPR022761">
    <property type="entry name" value="Fumarate_lyase_N"/>
</dbReference>
<evidence type="ECO:0000256" key="1">
    <source>
        <dbReference type="ARBA" id="ARBA00009084"/>
    </source>
</evidence>
<dbReference type="InterPro" id="IPR005677">
    <property type="entry name" value="Fum_hydII"/>
</dbReference>
<protein>
    <recommendedName>
        <fullName evidence="3">Fumarate hydratase class II</fullName>
        <shortName evidence="3">Fumarase C</shortName>
        <ecNumber evidence="3">4.2.1.2</ecNumber>
    </recommendedName>
    <alternativeName>
        <fullName evidence="3">Aerobic fumarase</fullName>
    </alternativeName>
    <alternativeName>
        <fullName evidence="3">Iron-independent fumarase</fullName>
    </alternativeName>
</protein>
<dbReference type="SUPFAM" id="SSF48557">
    <property type="entry name" value="L-aspartase-like"/>
    <property type="match status" value="1"/>
</dbReference>
<evidence type="ECO:0000256" key="3">
    <source>
        <dbReference type="HAMAP-Rule" id="MF_00743"/>
    </source>
</evidence>
<comment type="subunit">
    <text evidence="3">Homotetramer.</text>
</comment>
<dbReference type="Pfam" id="PF10415">
    <property type="entry name" value="FumaraseC_C"/>
    <property type="match status" value="1"/>
</dbReference>
<dbReference type="InterPro" id="IPR020557">
    <property type="entry name" value="Fumarate_lyase_CS"/>
</dbReference>
<reference evidence="6 7" key="1">
    <citation type="submission" date="2020-08" db="EMBL/GenBank/DDBJ databases">
        <title>Genomic Encyclopedia of Type Strains, Phase IV (KMG-IV): sequencing the most valuable type-strain genomes for metagenomic binning, comparative biology and taxonomic classification.</title>
        <authorList>
            <person name="Goeker M."/>
        </authorList>
    </citation>
    <scope>NUCLEOTIDE SEQUENCE [LARGE SCALE GENOMIC DNA]</scope>
    <source>
        <strain evidence="6 7">DSM 102044</strain>
    </source>
</reference>
<feature type="site" description="Important for catalytic activity" evidence="3">
    <location>
        <position position="333"/>
    </location>
</feature>
<feature type="binding site" evidence="3">
    <location>
        <begin position="99"/>
        <end position="101"/>
    </location>
    <ligand>
        <name>substrate</name>
    </ligand>
</feature>
<dbReference type="Pfam" id="PF00206">
    <property type="entry name" value="Lyase_1"/>
    <property type="match status" value="1"/>
</dbReference>
<keyword evidence="3" id="KW-0963">Cytoplasm</keyword>
<feature type="active site" evidence="3">
    <location>
        <position position="320"/>
    </location>
</feature>
<comment type="function">
    <text evidence="3">Involved in the TCA cycle. Catalyzes the stereospecific interconversion of fumarate to L-malate.</text>
</comment>
<evidence type="ECO:0000313" key="6">
    <source>
        <dbReference type="EMBL" id="MBB6326780.1"/>
    </source>
</evidence>
<dbReference type="Proteomes" id="UP000588604">
    <property type="component" value="Unassembled WGS sequence"/>
</dbReference>
<feature type="binding site" evidence="3">
    <location>
        <position position="321"/>
    </location>
    <ligand>
        <name>substrate</name>
    </ligand>
</feature>
<comment type="subcellular location">
    <subcellularLocation>
        <location evidence="3">Cytoplasm</location>
    </subcellularLocation>
</comment>
<comment type="catalytic activity">
    <reaction evidence="3">
        <text>(S)-malate = fumarate + H2O</text>
        <dbReference type="Rhea" id="RHEA:12460"/>
        <dbReference type="ChEBI" id="CHEBI:15377"/>
        <dbReference type="ChEBI" id="CHEBI:15589"/>
        <dbReference type="ChEBI" id="CHEBI:29806"/>
        <dbReference type="EC" id="4.2.1.2"/>
    </reaction>
</comment>
<comment type="similarity">
    <text evidence="1 3">Belongs to the class-II fumarase/aspartase family. Fumarase subfamily.</text>
</comment>
<feature type="binding site" evidence="3">
    <location>
        <begin position="141"/>
        <end position="143"/>
    </location>
    <ligand>
        <name>substrate</name>
    </ligand>
</feature>